<keyword evidence="1" id="KW-1133">Transmembrane helix</keyword>
<sequence>MGAGLVLVLIPLFFYLTAVVLLCVKVADRTSWKMGWAFATALIFGPAALLTVGGLYEYGVW</sequence>
<feature type="transmembrane region" description="Helical" evidence="1">
    <location>
        <begin position="6"/>
        <end position="24"/>
    </location>
</feature>
<protein>
    <submittedName>
        <fullName evidence="2">Uncharacterized protein</fullName>
    </submittedName>
</protein>
<name>A0ABU0RRT5_9ACTN</name>
<keyword evidence="1" id="KW-0472">Membrane</keyword>
<accession>A0ABU0RRT5</accession>
<evidence type="ECO:0000313" key="3">
    <source>
        <dbReference type="Proteomes" id="UP001223072"/>
    </source>
</evidence>
<evidence type="ECO:0000313" key="2">
    <source>
        <dbReference type="EMBL" id="MDQ0934704.1"/>
    </source>
</evidence>
<feature type="transmembrane region" description="Helical" evidence="1">
    <location>
        <begin position="36"/>
        <end position="56"/>
    </location>
</feature>
<keyword evidence="1" id="KW-0812">Transmembrane</keyword>
<organism evidence="2 3">
    <name type="scientific">Streptomyces turgidiscabies</name>
    <dbReference type="NCBI Taxonomy" id="85558"/>
    <lineage>
        <taxon>Bacteria</taxon>
        <taxon>Bacillati</taxon>
        <taxon>Actinomycetota</taxon>
        <taxon>Actinomycetes</taxon>
        <taxon>Kitasatosporales</taxon>
        <taxon>Streptomycetaceae</taxon>
        <taxon>Streptomyces</taxon>
    </lineage>
</organism>
<dbReference type="EMBL" id="JAUSZS010000004">
    <property type="protein sequence ID" value="MDQ0934704.1"/>
    <property type="molecule type" value="Genomic_DNA"/>
</dbReference>
<comment type="caution">
    <text evidence="2">The sequence shown here is derived from an EMBL/GenBank/DDBJ whole genome shotgun (WGS) entry which is preliminary data.</text>
</comment>
<gene>
    <name evidence="2" type="ORF">QFZ49_004644</name>
</gene>
<reference evidence="2 3" key="1">
    <citation type="submission" date="2023-07" db="EMBL/GenBank/DDBJ databases">
        <title>Comparative genomics of wheat-associated soil bacteria to identify genetic determinants of phenazine resistance.</title>
        <authorList>
            <person name="Mouncey N."/>
        </authorList>
    </citation>
    <scope>NUCLEOTIDE SEQUENCE [LARGE SCALE GENOMIC DNA]</scope>
    <source>
        <strain evidence="2 3">W2I16</strain>
    </source>
</reference>
<evidence type="ECO:0000256" key="1">
    <source>
        <dbReference type="SAM" id="Phobius"/>
    </source>
</evidence>
<proteinExistence type="predicted"/>
<dbReference type="RefSeq" id="WP_307628259.1">
    <property type="nucleotide sequence ID" value="NZ_JAUSZS010000004.1"/>
</dbReference>
<keyword evidence="3" id="KW-1185">Reference proteome</keyword>
<dbReference type="Proteomes" id="UP001223072">
    <property type="component" value="Unassembled WGS sequence"/>
</dbReference>